<keyword evidence="1" id="KW-0862">Zinc</keyword>
<dbReference type="AlphaFoldDB" id="A0A8I6TIF0"/>
<dbReference type="KEGG" id="clec:112126272"/>
<dbReference type="OrthoDB" id="8186305at2759"/>
<accession>A0A8I6TIF0</accession>
<keyword evidence="4" id="KW-1185">Reference proteome</keyword>
<keyword evidence="1" id="KW-0479">Metal-binding</keyword>
<dbReference type="SUPFAM" id="SSF57667">
    <property type="entry name" value="beta-beta-alpha zinc fingers"/>
    <property type="match status" value="1"/>
</dbReference>
<evidence type="ECO:0000313" key="3">
    <source>
        <dbReference type="EnsemblMetazoa" id="XP_024080799.1"/>
    </source>
</evidence>
<dbReference type="GeneID" id="112126272"/>
<dbReference type="GO" id="GO:0008270">
    <property type="term" value="F:zinc ion binding"/>
    <property type="evidence" value="ECO:0007669"/>
    <property type="project" value="UniProtKB-KW"/>
</dbReference>
<evidence type="ECO:0000256" key="1">
    <source>
        <dbReference type="PROSITE-ProRule" id="PRU00042"/>
    </source>
</evidence>
<dbReference type="EnsemblMetazoa" id="XM_024225031.1">
    <property type="protein sequence ID" value="XP_024080799.1"/>
    <property type="gene ID" value="LOC112126272"/>
</dbReference>
<dbReference type="RefSeq" id="XP_024080799.1">
    <property type="nucleotide sequence ID" value="XM_024225031.1"/>
</dbReference>
<dbReference type="PROSITE" id="PS50157">
    <property type="entry name" value="ZINC_FINGER_C2H2_2"/>
    <property type="match status" value="2"/>
</dbReference>
<organism evidence="3 4">
    <name type="scientific">Cimex lectularius</name>
    <name type="common">Bed bug</name>
    <name type="synonym">Acanthia lectularia</name>
    <dbReference type="NCBI Taxonomy" id="79782"/>
    <lineage>
        <taxon>Eukaryota</taxon>
        <taxon>Metazoa</taxon>
        <taxon>Ecdysozoa</taxon>
        <taxon>Arthropoda</taxon>
        <taxon>Hexapoda</taxon>
        <taxon>Insecta</taxon>
        <taxon>Pterygota</taxon>
        <taxon>Neoptera</taxon>
        <taxon>Paraneoptera</taxon>
        <taxon>Hemiptera</taxon>
        <taxon>Heteroptera</taxon>
        <taxon>Panheteroptera</taxon>
        <taxon>Cimicomorpha</taxon>
        <taxon>Cimicidae</taxon>
        <taxon>Cimex</taxon>
    </lineage>
</organism>
<dbReference type="InterPro" id="IPR013087">
    <property type="entry name" value="Znf_C2H2_type"/>
</dbReference>
<keyword evidence="1" id="KW-0863">Zinc-finger</keyword>
<reference evidence="3" key="1">
    <citation type="submission" date="2022-01" db="UniProtKB">
        <authorList>
            <consortium name="EnsemblMetazoa"/>
        </authorList>
    </citation>
    <scope>IDENTIFICATION</scope>
</reference>
<evidence type="ECO:0000259" key="2">
    <source>
        <dbReference type="PROSITE" id="PS50157"/>
    </source>
</evidence>
<feature type="domain" description="C2H2-type" evidence="2">
    <location>
        <begin position="99"/>
        <end position="126"/>
    </location>
</feature>
<dbReference type="InterPro" id="IPR036236">
    <property type="entry name" value="Znf_C2H2_sf"/>
</dbReference>
<feature type="domain" description="C2H2-type" evidence="2">
    <location>
        <begin position="128"/>
        <end position="156"/>
    </location>
</feature>
<sequence>MKCSQILPNQIMLYFPQKKNVGRQPEKGLSLRLITYVNRISQIFQILSGKQDFSIMFLIMRKVLVEFSPSRRTNEIFESWTGYMDSLDPFFPGRMRAGFTCVNCLKNYKWKGALYRHLRYECGQSAQFSCKFCGYQTKQKCNLRRHVATRHRDEINAFIQLRKGSLVC</sequence>
<protein>
    <recommendedName>
        <fullName evidence="2">C2H2-type domain-containing protein</fullName>
    </recommendedName>
</protein>
<evidence type="ECO:0000313" key="4">
    <source>
        <dbReference type="Proteomes" id="UP000494040"/>
    </source>
</evidence>
<dbReference type="Gene3D" id="3.30.160.60">
    <property type="entry name" value="Classic Zinc Finger"/>
    <property type="match status" value="1"/>
</dbReference>
<name>A0A8I6TIF0_CIMLE</name>
<dbReference type="Proteomes" id="UP000494040">
    <property type="component" value="Unassembled WGS sequence"/>
</dbReference>
<proteinExistence type="predicted"/>
<dbReference type="SMART" id="SM00355">
    <property type="entry name" value="ZnF_C2H2"/>
    <property type="match status" value="2"/>
</dbReference>